<name>A0A813JFK5_POLGL</name>
<evidence type="ECO:0000313" key="1">
    <source>
        <dbReference type="EMBL" id="CAE8677705.1"/>
    </source>
</evidence>
<gene>
    <name evidence="1" type="ORF">PGLA2088_LOCUS20427</name>
</gene>
<organism evidence="1 2">
    <name type="scientific">Polarella glacialis</name>
    <name type="common">Dinoflagellate</name>
    <dbReference type="NCBI Taxonomy" id="89957"/>
    <lineage>
        <taxon>Eukaryota</taxon>
        <taxon>Sar</taxon>
        <taxon>Alveolata</taxon>
        <taxon>Dinophyceae</taxon>
        <taxon>Suessiales</taxon>
        <taxon>Suessiaceae</taxon>
        <taxon>Polarella</taxon>
    </lineage>
</organism>
<dbReference type="AlphaFoldDB" id="A0A813JFK5"/>
<feature type="non-terminal residue" evidence="1">
    <location>
        <position position="273"/>
    </location>
</feature>
<proteinExistence type="predicted"/>
<evidence type="ECO:0000313" key="2">
    <source>
        <dbReference type="Proteomes" id="UP000626109"/>
    </source>
</evidence>
<feature type="non-terminal residue" evidence="1">
    <location>
        <position position="1"/>
    </location>
</feature>
<comment type="caution">
    <text evidence="1">The sequence shown here is derived from an EMBL/GenBank/DDBJ whole genome shotgun (WGS) entry which is preliminary data.</text>
</comment>
<sequence>ADCDCPPWWAARCAALMLNHYLQVIHTSRCARGLAMGSFDNVLPEYLEAVAPLLARSPQLVKALVAWVARLLNWHDLCWPTARLLHLAAREPRERSALPAYSLGRLPPELVKGRILTFLVPPTMSASVSAQDVGVPAALCTCWSDSDGKKDVVAVLAHLLLFTPEAAWPRLASCALAMAEAALKGPSGREEDKIYLAAAVVVSMAQRLDKSLTGWMPNPDVPVEQAYNVPPVPVLASTLRQDLSCLLRLEDLLAETADEARRNSKLSAFVDSR</sequence>
<dbReference type="Proteomes" id="UP000626109">
    <property type="component" value="Unassembled WGS sequence"/>
</dbReference>
<reference evidence="1" key="1">
    <citation type="submission" date="2021-02" db="EMBL/GenBank/DDBJ databases">
        <authorList>
            <person name="Dougan E. K."/>
            <person name="Rhodes N."/>
            <person name="Thang M."/>
            <person name="Chan C."/>
        </authorList>
    </citation>
    <scope>NUCLEOTIDE SEQUENCE</scope>
</reference>
<accession>A0A813JFK5</accession>
<dbReference type="EMBL" id="CAJNNW010025577">
    <property type="protein sequence ID" value="CAE8677705.1"/>
    <property type="molecule type" value="Genomic_DNA"/>
</dbReference>
<protein>
    <submittedName>
        <fullName evidence="1">Uncharacterized protein</fullName>
    </submittedName>
</protein>